<evidence type="ECO:0000313" key="1">
    <source>
        <dbReference type="EMBL" id="KER30806.1"/>
    </source>
</evidence>
<name>A0A074ZUL1_OPIVI</name>
<dbReference type="Proteomes" id="UP000054324">
    <property type="component" value="Unassembled WGS sequence"/>
</dbReference>
<keyword evidence="2" id="KW-1185">Reference proteome</keyword>
<dbReference type="EMBL" id="KL596655">
    <property type="protein sequence ID" value="KER30806.1"/>
    <property type="molecule type" value="Genomic_DNA"/>
</dbReference>
<dbReference type="AlphaFoldDB" id="A0A074ZUL1"/>
<evidence type="ECO:0000313" key="2">
    <source>
        <dbReference type="Proteomes" id="UP000054324"/>
    </source>
</evidence>
<protein>
    <submittedName>
        <fullName evidence="1">Uncharacterized protein</fullName>
    </submittedName>
</protein>
<dbReference type="GeneID" id="20317033"/>
<dbReference type="KEGG" id="ovi:T265_02845"/>
<dbReference type="CTD" id="20317033"/>
<accession>A0A074ZUL1</accession>
<gene>
    <name evidence="1" type="ORF">T265_02845</name>
</gene>
<organism evidence="1 2">
    <name type="scientific">Opisthorchis viverrini</name>
    <name type="common">Southeast Asian liver fluke</name>
    <dbReference type="NCBI Taxonomy" id="6198"/>
    <lineage>
        <taxon>Eukaryota</taxon>
        <taxon>Metazoa</taxon>
        <taxon>Spiralia</taxon>
        <taxon>Lophotrochozoa</taxon>
        <taxon>Platyhelminthes</taxon>
        <taxon>Trematoda</taxon>
        <taxon>Digenea</taxon>
        <taxon>Opisthorchiida</taxon>
        <taxon>Opisthorchiata</taxon>
        <taxon>Opisthorchiidae</taxon>
        <taxon>Opisthorchis</taxon>
    </lineage>
</organism>
<proteinExistence type="predicted"/>
<reference evidence="1 2" key="1">
    <citation type="submission" date="2013-11" db="EMBL/GenBank/DDBJ databases">
        <title>Opisthorchis viverrini - life in the bile duct.</title>
        <authorList>
            <person name="Young N.D."/>
            <person name="Nagarajan N."/>
            <person name="Lin S.J."/>
            <person name="Korhonen P.K."/>
            <person name="Jex A.R."/>
            <person name="Hall R.S."/>
            <person name="Safavi-Hemami H."/>
            <person name="Kaewkong W."/>
            <person name="Bertrand D."/>
            <person name="Gao S."/>
            <person name="Seet Q."/>
            <person name="Wongkham S."/>
            <person name="Teh B.T."/>
            <person name="Wongkham C."/>
            <person name="Intapan P.M."/>
            <person name="Maleewong W."/>
            <person name="Yang X."/>
            <person name="Hu M."/>
            <person name="Wang Z."/>
            <person name="Hofmann A."/>
            <person name="Sternberg P.W."/>
            <person name="Tan P."/>
            <person name="Wang J."/>
            <person name="Gasser R.B."/>
        </authorList>
    </citation>
    <scope>NUCLEOTIDE SEQUENCE [LARGE SCALE GENOMIC DNA]</scope>
</reference>
<sequence length="80" mass="9170">MHDPPCFWIRPYLYIWLGVLIAFCDDSRIRYNFLPEFLPVCLIDAGRSTPNSVCTAIVRKHQSNIDNVLSTRPSEQTGIS</sequence>
<dbReference type="RefSeq" id="XP_009165453.1">
    <property type="nucleotide sequence ID" value="XM_009167189.1"/>
</dbReference>